<dbReference type="Proteomes" id="UP001260872">
    <property type="component" value="Unassembled WGS sequence"/>
</dbReference>
<dbReference type="RefSeq" id="WP_310538317.1">
    <property type="nucleotide sequence ID" value="NZ_BAAAOC010000012.1"/>
</dbReference>
<protein>
    <submittedName>
        <fullName evidence="2">Uncharacterized protein</fullName>
    </submittedName>
</protein>
<organism evidence="2 3">
    <name type="scientific">Nesterenkonia flava</name>
    <dbReference type="NCBI Taxonomy" id="469799"/>
    <lineage>
        <taxon>Bacteria</taxon>
        <taxon>Bacillati</taxon>
        <taxon>Actinomycetota</taxon>
        <taxon>Actinomycetes</taxon>
        <taxon>Micrococcales</taxon>
        <taxon>Micrococcaceae</taxon>
        <taxon>Nesterenkonia</taxon>
    </lineage>
</organism>
<evidence type="ECO:0000313" key="2">
    <source>
        <dbReference type="EMBL" id="MDR5712949.1"/>
    </source>
</evidence>
<proteinExistence type="predicted"/>
<keyword evidence="3" id="KW-1185">Reference proteome</keyword>
<dbReference type="EMBL" id="JAVKGT010000044">
    <property type="protein sequence ID" value="MDR5712949.1"/>
    <property type="molecule type" value="Genomic_DNA"/>
</dbReference>
<feature type="region of interest" description="Disordered" evidence="1">
    <location>
        <begin position="59"/>
        <end position="89"/>
    </location>
</feature>
<name>A0ABU1FW93_9MICC</name>
<sequence length="89" mass="9994">MPKERRTYDQEGTYDEIVRTDCTVHIERLNDKDWMLALSKPDGTGEVYGITGVIYDNYEMGPNDSDQSGWPTDPGGPVEPVHTEATSDE</sequence>
<gene>
    <name evidence="2" type="ORF">RH857_12545</name>
</gene>
<evidence type="ECO:0000256" key="1">
    <source>
        <dbReference type="SAM" id="MobiDB-lite"/>
    </source>
</evidence>
<evidence type="ECO:0000313" key="3">
    <source>
        <dbReference type="Proteomes" id="UP001260872"/>
    </source>
</evidence>
<comment type="caution">
    <text evidence="2">The sequence shown here is derived from an EMBL/GenBank/DDBJ whole genome shotgun (WGS) entry which is preliminary data.</text>
</comment>
<reference evidence="3" key="1">
    <citation type="submission" date="2023-07" db="EMBL/GenBank/DDBJ databases">
        <title>Description of three actinobacteria isolated from air of manufacturing shop in a pharmaceutical factory.</title>
        <authorList>
            <person name="Zhang D.-F."/>
        </authorList>
    </citation>
    <scope>NUCLEOTIDE SEQUENCE [LARGE SCALE GENOMIC DNA]</scope>
    <source>
        <strain evidence="3">CCTCC AB 207010</strain>
    </source>
</reference>
<accession>A0ABU1FW93</accession>